<organism evidence="2 3">
    <name type="scientific">Discina gigas</name>
    <dbReference type="NCBI Taxonomy" id="1032678"/>
    <lineage>
        <taxon>Eukaryota</taxon>
        <taxon>Fungi</taxon>
        <taxon>Dikarya</taxon>
        <taxon>Ascomycota</taxon>
        <taxon>Pezizomycotina</taxon>
        <taxon>Pezizomycetes</taxon>
        <taxon>Pezizales</taxon>
        <taxon>Discinaceae</taxon>
        <taxon>Discina</taxon>
    </lineage>
</organism>
<gene>
    <name evidence="2" type="ORF">Q9L58_005038</name>
</gene>
<dbReference type="SUPFAM" id="SSF51905">
    <property type="entry name" value="FAD/NAD(P)-binding domain"/>
    <property type="match status" value="1"/>
</dbReference>
<dbReference type="InterPro" id="IPR006076">
    <property type="entry name" value="FAD-dep_OxRdtase"/>
</dbReference>
<dbReference type="Pfam" id="PF01266">
    <property type="entry name" value="DAO"/>
    <property type="match status" value="1"/>
</dbReference>
<reference evidence="2 3" key="1">
    <citation type="submission" date="2024-02" db="EMBL/GenBank/DDBJ databases">
        <title>Discinaceae phylogenomics.</title>
        <authorList>
            <person name="Dirks A.C."/>
            <person name="James T.Y."/>
        </authorList>
    </citation>
    <scope>NUCLEOTIDE SEQUENCE [LARGE SCALE GENOMIC DNA]</scope>
    <source>
        <strain evidence="2 3">ACD0624</strain>
    </source>
</reference>
<dbReference type="EMBL" id="JBBBZM010000058">
    <property type="protein sequence ID" value="KAL0636009.1"/>
    <property type="molecule type" value="Genomic_DNA"/>
</dbReference>
<protein>
    <recommendedName>
        <fullName evidence="1">FAD dependent oxidoreductase domain-containing protein</fullName>
    </recommendedName>
</protein>
<dbReference type="Gene3D" id="3.30.9.10">
    <property type="entry name" value="D-Amino Acid Oxidase, subunit A, domain 2"/>
    <property type="match status" value="1"/>
</dbReference>
<comment type="caution">
    <text evidence="2">The sequence shown here is derived from an EMBL/GenBank/DDBJ whole genome shotgun (WGS) entry which is preliminary data.</text>
</comment>
<dbReference type="InterPro" id="IPR036188">
    <property type="entry name" value="FAD/NAD-bd_sf"/>
</dbReference>
<dbReference type="Proteomes" id="UP001447188">
    <property type="component" value="Unassembled WGS sequence"/>
</dbReference>
<evidence type="ECO:0000259" key="1">
    <source>
        <dbReference type="Pfam" id="PF01266"/>
    </source>
</evidence>
<dbReference type="Gene3D" id="3.50.50.60">
    <property type="entry name" value="FAD/NAD(P)-binding domain"/>
    <property type="match status" value="1"/>
</dbReference>
<evidence type="ECO:0000313" key="3">
    <source>
        <dbReference type="Proteomes" id="UP001447188"/>
    </source>
</evidence>
<dbReference type="PANTHER" id="PTHR13847:SF185">
    <property type="entry name" value="FAD DEPENDENT OXIDOREDUCTASE SUPERFAMILY (AFU_ORTHOLOGUE AFUA_3G02360)"/>
    <property type="match status" value="1"/>
</dbReference>
<accession>A0ABR3GJA8</accession>
<name>A0ABR3GJA8_9PEZI</name>
<dbReference type="PANTHER" id="PTHR13847">
    <property type="entry name" value="SARCOSINE DEHYDROGENASE-RELATED"/>
    <property type="match status" value="1"/>
</dbReference>
<keyword evidence="3" id="KW-1185">Reference proteome</keyword>
<sequence>MPTVIILGGGIIALSTAYYASLSSSEEIHIVESNSTFFECASGRAAGFLARDWFSPSVAGLGELSFVLHQRLAEEHDGATSWGYSGSTGISTSQLGSKTRGEDWLFEGTTRAQAASSLAIQTADAGPAWLASSASSGQAEIISNPNTTAQVDPLRLCQFLLKQCIARGVVFHRPAKATRVKSDNGVLTGVYITESGTEKLVLCQKILIACGVWSPIAFNELFPSASISLLITSLAGHSLILRSPRWKPEDIGDCHAIFTTSPDGWSPELFSRRGGELYLAGLNSSTIPIPNLASETIVQGDDIEVMIKTARILLGDDVEVVKTGMCHRPVTSTGMPILGKIPPVHIGLEDIDGPGGIYVASGHGAWGISLSLGTGKVMAEMMAGDKTSIDVSPLGP</sequence>
<evidence type="ECO:0000313" key="2">
    <source>
        <dbReference type="EMBL" id="KAL0636009.1"/>
    </source>
</evidence>
<proteinExistence type="predicted"/>
<feature type="domain" description="FAD dependent oxidoreductase" evidence="1">
    <location>
        <begin position="4"/>
        <end position="381"/>
    </location>
</feature>